<dbReference type="Gene3D" id="1.10.8.60">
    <property type="match status" value="1"/>
</dbReference>
<keyword evidence="4" id="KW-0238">DNA-binding</keyword>
<dbReference type="Pfam" id="PF02954">
    <property type="entry name" value="HTH_8"/>
    <property type="match status" value="1"/>
</dbReference>
<dbReference type="PROSITE" id="PS50045">
    <property type="entry name" value="SIGMA54_INTERACT_4"/>
    <property type="match status" value="1"/>
</dbReference>
<dbReference type="AlphaFoldDB" id="A0A428MSU5"/>
<evidence type="ECO:0000313" key="7">
    <source>
        <dbReference type="EMBL" id="RSL29198.1"/>
    </source>
</evidence>
<evidence type="ECO:0000256" key="3">
    <source>
        <dbReference type="ARBA" id="ARBA00023015"/>
    </source>
</evidence>
<dbReference type="SUPFAM" id="SSF55785">
    <property type="entry name" value="PYP-like sensor domain (PAS domain)"/>
    <property type="match status" value="1"/>
</dbReference>
<dbReference type="RefSeq" id="WP_125562983.1">
    <property type="nucleotide sequence ID" value="NZ_RBVX01000086.1"/>
</dbReference>
<organism evidence="7 8">
    <name type="scientific">Salibacterium salarium</name>
    <dbReference type="NCBI Taxonomy" id="284579"/>
    <lineage>
        <taxon>Bacteria</taxon>
        <taxon>Bacillati</taxon>
        <taxon>Bacillota</taxon>
        <taxon>Bacilli</taxon>
        <taxon>Bacillales</taxon>
        <taxon>Bacillaceae</taxon>
    </lineage>
</organism>
<evidence type="ECO:0000256" key="1">
    <source>
        <dbReference type="ARBA" id="ARBA00022741"/>
    </source>
</evidence>
<evidence type="ECO:0000313" key="8">
    <source>
        <dbReference type="Proteomes" id="UP000275076"/>
    </source>
</evidence>
<keyword evidence="2" id="KW-0067">ATP-binding</keyword>
<dbReference type="InterPro" id="IPR025944">
    <property type="entry name" value="Sigma_54_int_dom_CS"/>
</dbReference>
<dbReference type="InterPro" id="IPR025943">
    <property type="entry name" value="Sigma_54_int_dom_ATP-bd_2"/>
</dbReference>
<gene>
    <name evidence="7" type="ORF">D7Z54_32565</name>
</gene>
<dbReference type="PANTHER" id="PTHR32071:SF74">
    <property type="entry name" value="TRANSCRIPTIONAL ACTIVATOR ROCR"/>
    <property type="match status" value="1"/>
</dbReference>
<dbReference type="Proteomes" id="UP000275076">
    <property type="component" value="Unassembled WGS sequence"/>
</dbReference>
<dbReference type="SMART" id="SM00382">
    <property type="entry name" value="AAA"/>
    <property type="match status" value="1"/>
</dbReference>
<dbReference type="InterPro" id="IPR002078">
    <property type="entry name" value="Sigma_54_int"/>
</dbReference>
<dbReference type="CDD" id="cd00009">
    <property type="entry name" value="AAA"/>
    <property type="match status" value="1"/>
</dbReference>
<dbReference type="EMBL" id="RBVX01000086">
    <property type="protein sequence ID" value="RSL29198.1"/>
    <property type="molecule type" value="Genomic_DNA"/>
</dbReference>
<dbReference type="GO" id="GO:0006355">
    <property type="term" value="P:regulation of DNA-templated transcription"/>
    <property type="evidence" value="ECO:0007669"/>
    <property type="project" value="InterPro"/>
</dbReference>
<dbReference type="PANTHER" id="PTHR32071">
    <property type="entry name" value="TRANSCRIPTIONAL REGULATORY PROTEIN"/>
    <property type="match status" value="1"/>
</dbReference>
<dbReference type="PROSITE" id="PS00688">
    <property type="entry name" value="SIGMA54_INTERACT_3"/>
    <property type="match status" value="1"/>
</dbReference>
<keyword evidence="5" id="KW-0804">Transcription</keyword>
<dbReference type="InterPro" id="IPR002197">
    <property type="entry name" value="HTH_Fis"/>
</dbReference>
<comment type="caution">
    <text evidence="7">The sequence shown here is derived from an EMBL/GenBank/DDBJ whole genome shotgun (WGS) entry which is preliminary data.</text>
</comment>
<reference evidence="7 8" key="1">
    <citation type="submission" date="2018-10" db="EMBL/GenBank/DDBJ databases">
        <title>Draft genome sequence of Bacillus salarius IM0101, isolated from a hypersaline soil in Inner Mongolia, China.</title>
        <authorList>
            <person name="Yamprayoonswat W."/>
            <person name="Boonvisut S."/>
            <person name="Jumpathong W."/>
            <person name="Sittihan S."/>
            <person name="Ruangsuj P."/>
            <person name="Wanthongcharoen S."/>
            <person name="Thongpramul N."/>
            <person name="Pimmason S."/>
            <person name="Yu B."/>
            <person name="Yasawong M."/>
        </authorList>
    </citation>
    <scope>NUCLEOTIDE SEQUENCE [LARGE SCALE GENOMIC DNA]</scope>
    <source>
        <strain evidence="7 8">IM0101</strain>
    </source>
</reference>
<dbReference type="Gene3D" id="3.40.50.300">
    <property type="entry name" value="P-loop containing nucleotide triphosphate hydrolases"/>
    <property type="match status" value="1"/>
</dbReference>
<dbReference type="Pfam" id="PF00158">
    <property type="entry name" value="Sigma54_activat"/>
    <property type="match status" value="1"/>
</dbReference>
<feature type="domain" description="Sigma-54 factor interaction" evidence="6">
    <location>
        <begin position="148"/>
        <end position="376"/>
    </location>
</feature>
<dbReference type="InterPro" id="IPR058031">
    <property type="entry name" value="AAA_lid_NorR"/>
</dbReference>
<sequence length="472" mass="53483">MAGETSSLSEQEIHDIFASIMNKLDEGVRIIDGNEQLLLYNEKMRTMESMTYEDFQNKGMMDAFQFRDERDSRLLQAIKHGKSTKHKKQHYFNYHGKEITSMNETFPIYSDGRIIAAAEIAKDITRVEKLVRENQKKSDQSLFTFEQIIGRSPEITEVIENARRATRTSSSVLISGGTGTGKELFAQSIHSGSARANAPFISQNCAALPENLIEGILFGSVKGAFTGATDRAGLFEEAEGGSLLLDEINSLPPSLQAKLLRALQEKKITRIGDHKARPIDVRIITTMNEDPGKAIREGRLREDLYYRLSVVHLIVPSLCERMNDIEPLTETFVDKYNQIFQMNVERVTAEALEGFFAYTWPGNIRELEHVIEGAMNLMIDEQVLTVKHLPAHFRNKMKPAEIDSSAEAETAEMNGNLRDHLHSTEYDFIKKALTRRNGNVVKAAKDLGISRQSLQYRMKKFHMGRFPFLDES</sequence>
<keyword evidence="1" id="KW-0547">Nucleotide-binding</keyword>
<keyword evidence="3" id="KW-0805">Transcription regulation</keyword>
<dbReference type="InterPro" id="IPR027417">
    <property type="entry name" value="P-loop_NTPase"/>
</dbReference>
<dbReference type="GO" id="GO:0043565">
    <property type="term" value="F:sequence-specific DNA binding"/>
    <property type="evidence" value="ECO:0007669"/>
    <property type="project" value="InterPro"/>
</dbReference>
<keyword evidence="8" id="KW-1185">Reference proteome</keyword>
<name>A0A428MSU5_9BACI</name>
<proteinExistence type="predicted"/>
<evidence type="ECO:0000259" key="6">
    <source>
        <dbReference type="PROSITE" id="PS50045"/>
    </source>
</evidence>
<evidence type="ECO:0000256" key="2">
    <source>
        <dbReference type="ARBA" id="ARBA00022840"/>
    </source>
</evidence>
<dbReference type="SUPFAM" id="SSF52540">
    <property type="entry name" value="P-loop containing nucleoside triphosphate hydrolases"/>
    <property type="match status" value="1"/>
</dbReference>
<evidence type="ECO:0000256" key="5">
    <source>
        <dbReference type="ARBA" id="ARBA00023163"/>
    </source>
</evidence>
<dbReference type="InterPro" id="IPR035965">
    <property type="entry name" value="PAS-like_dom_sf"/>
</dbReference>
<dbReference type="SUPFAM" id="SSF46689">
    <property type="entry name" value="Homeodomain-like"/>
    <property type="match status" value="1"/>
</dbReference>
<dbReference type="NCBIfam" id="TIGR00229">
    <property type="entry name" value="sensory_box"/>
    <property type="match status" value="1"/>
</dbReference>
<protein>
    <submittedName>
        <fullName evidence="7">PAS domain S-box protein</fullName>
    </submittedName>
</protein>
<dbReference type="OrthoDB" id="9771372at2"/>
<dbReference type="PROSITE" id="PS00676">
    <property type="entry name" value="SIGMA54_INTERACT_2"/>
    <property type="match status" value="1"/>
</dbReference>
<accession>A0A428MSU5</accession>
<evidence type="ECO:0000256" key="4">
    <source>
        <dbReference type="ARBA" id="ARBA00023125"/>
    </source>
</evidence>
<dbReference type="Gene3D" id="3.30.450.20">
    <property type="entry name" value="PAS domain"/>
    <property type="match status" value="1"/>
</dbReference>
<dbReference type="Gene3D" id="1.10.10.60">
    <property type="entry name" value="Homeodomain-like"/>
    <property type="match status" value="1"/>
</dbReference>
<dbReference type="FunFam" id="3.40.50.300:FF:000006">
    <property type="entry name" value="DNA-binding transcriptional regulator NtrC"/>
    <property type="match status" value="1"/>
</dbReference>
<dbReference type="GO" id="GO:0005524">
    <property type="term" value="F:ATP binding"/>
    <property type="evidence" value="ECO:0007669"/>
    <property type="project" value="UniProtKB-KW"/>
</dbReference>
<dbReference type="InterPro" id="IPR003593">
    <property type="entry name" value="AAA+_ATPase"/>
</dbReference>
<dbReference type="InterPro" id="IPR009057">
    <property type="entry name" value="Homeodomain-like_sf"/>
</dbReference>
<dbReference type="InterPro" id="IPR000014">
    <property type="entry name" value="PAS"/>
</dbReference>
<dbReference type="PRINTS" id="PR01590">
    <property type="entry name" value="HTHFIS"/>
</dbReference>
<dbReference type="Pfam" id="PF25601">
    <property type="entry name" value="AAA_lid_14"/>
    <property type="match status" value="1"/>
</dbReference>